<reference evidence="11 12" key="1">
    <citation type="submission" date="2019-05" db="EMBL/GenBank/DDBJ databases">
        <title>Another draft genome of Portunus trituberculatus and its Hox gene families provides insights of decapod evolution.</title>
        <authorList>
            <person name="Jeong J.-H."/>
            <person name="Song I."/>
            <person name="Kim S."/>
            <person name="Choi T."/>
            <person name="Kim D."/>
            <person name="Ryu S."/>
            <person name="Kim W."/>
        </authorList>
    </citation>
    <scope>NUCLEOTIDE SEQUENCE [LARGE SCALE GENOMIC DNA]</scope>
    <source>
        <tissue evidence="11">Muscle</tissue>
    </source>
</reference>
<evidence type="ECO:0000256" key="1">
    <source>
        <dbReference type="ARBA" id="ARBA00004477"/>
    </source>
</evidence>
<keyword evidence="5" id="KW-0256">Endoplasmic reticulum</keyword>
<dbReference type="PANTHER" id="PTHR12869">
    <property type="entry name" value="SMALL SEVEN TRANSMEMBRANE DOMAIN-CONTAINING PROTEIN"/>
    <property type="match status" value="1"/>
</dbReference>
<sequence>MFPLTEYGAFWKCVQVGGMYLLVQLCKMLLLATFFPTLDGPLEASGLLTELVKTTVDFGDVMGMSVVLSRVPGAGHIKVLITGLGWAAADLLLTRALPLWVGARGLEFDWKYIQISLDANISLVHHLNLALLVWLWWRVDLAPPVRPIAAVLLAGCVYRPLLPQVLTLLMGSQPAGFTLLAANATTTLCTALIASHTKAWWLSKEEATTWRHSALKKMVKEVVEAVKAAEDKKISVCCGVVPAVCM</sequence>
<evidence type="ECO:0000256" key="6">
    <source>
        <dbReference type="ARBA" id="ARBA00022989"/>
    </source>
</evidence>
<evidence type="ECO:0000256" key="4">
    <source>
        <dbReference type="ARBA" id="ARBA00022692"/>
    </source>
</evidence>
<evidence type="ECO:0000256" key="3">
    <source>
        <dbReference type="ARBA" id="ARBA00022475"/>
    </source>
</evidence>
<organism evidence="11 12">
    <name type="scientific">Portunus trituberculatus</name>
    <name type="common">Swimming crab</name>
    <name type="synonym">Neptunus trituberculatus</name>
    <dbReference type="NCBI Taxonomy" id="210409"/>
    <lineage>
        <taxon>Eukaryota</taxon>
        <taxon>Metazoa</taxon>
        <taxon>Ecdysozoa</taxon>
        <taxon>Arthropoda</taxon>
        <taxon>Crustacea</taxon>
        <taxon>Multicrustacea</taxon>
        <taxon>Malacostraca</taxon>
        <taxon>Eumalacostraca</taxon>
        <taxon>Eucarida</taxon>
        <taxon>Decapoda</taxon>
        <taxon>Pleocyemata</taxon>
        <taxon>Brachyura</taxon>
        <taxon>Eubrachyura</taxon>
        <taxon>Portunoidea</taxon>
        <taxon>Portunidae</taxon>
        <taxon>Portuninae</taxon>
        <taxon>Portunus</taxon>
    </lineage>
</organism>
<comment type="caution">
    <text evidence="11">The sequence shown here is derived from an EMBL/GenBank/DDBJ whole genome shotgun (WGS) entry which is preliminary data.</text>
</comment>
<proteinExistence type="inferred from homology"/>
<dbReference type="InterPro" id="IPR019164">
    <property type="entry name" value="TMEM147"/>
</dbReference>
<evidence type="ECO:0000256" key="7">
    <source>
        <dbReference type="ARBA" id="ARBA00023136"/>
    </source>
</evidence>
<comment type="similarity">
    <text evidence="8">Belongs to the TMEM147 family.</text>
</comment>
<dbReference type="EMBL" id="VSRR010000548">
    <property type="protein sequence ID" value="MPC16915.1"/>
    <property type="molecule type" value="Genomic_DNA"/>
</dbReference>
<evidence type="ECO:0000256" key="10">
    <source>
        <dbReference type="ARBA" id="ARBA00034899"/>
    </source>
</evidence>
<dbReference type="OrthoDB" id="9993532at2759"/>
<comment type="subcellular location">
    <subcellularLocation>
        <location evidence="2">Cell membrane</location>
        <topology evidence="2">Multi-pass membrane protein</topology>
    </subcellularLocation>
    <subcellularLocation>
        <location evidence="1">Endoplasmic reticulum membrane</location>
        <topology evidence="1">Multi-pass membrane protein</topology>
    </subcellularLocation>
</comment>
<evidence type="ECO:0000256" key="9">
    <source>
        <dbReference type="ARBA" id="ARBA00034846"/>
    </source>
</evidence>
<dbReference type="Pfam" id="PF09767">
    <property type="entry name" value="DUF2053"/>
    <property type="match status" value="1"/>
</dbReference>
<keyword evidence="6" id="KW-1133">Transmembrane helix</keyword>
<name>A0A5B7D6L7_PORTR</name>
<dbReference type="PANTHER" id="PTHR12869:SF0">
    <property type="entry name" value="BOS COMPLEX SUBUNIT TMEM147"/>
    <property type="match status" value="1"/>
</dbReference>
<dbReference type="GO" id="GO:0005789">
    <property type="term" value="C:endoplasmic reticulum membrane"/>
    <property type="evidence" value="ECO:0007669"/>
    <property type="project" value="UniProtKB-SubCell"/>
</dbReference>
<protein>
    <recommendedName>
        <fullName evidence="9">BOS complex subunit TMEM147</fullName>
    </recommendedName>
    <alternativeName>
        <fullName evidence="10">Transmembrane protein 147</fullName>
    </alternativeName>
</protein>
<evidence type="ECO:0000313" key="12">
    <source>
        <dbReference type="Proteomes" id="UP000324222"/>
    </source>
</evidence>
<dbReference type="Proteomes" id="UP000324222">
    <property type="component" value="Unassembled WGS sequence"/>
</dbReference>
<keyword evidence="7" id="KW-0472">Membrane</keyword>
<gene>
    <name evidence="11" type="primary">tmem147</name>
    <name evidence="11" type="ORF">E2C01_009753</name>
</gene>
<accession>A0A5B7D6L7</accession>
<keyword evidence="12" id="KW-1185">Reference proteome</keyword>
<dbReference type="AlphaFoldDB" id="A0A5B7D6L7"/>
<evidence type="ECO:0000256" key="5">
    <source>
        <dbReference type="ARBA" id="ARBA00022824"/>
    </source>
</evidence>
<keyword evidence="4 11" id="KW-0812">Transmembrane</keyword>
<keyword evidence="3" id="KW-1003">Cell membrane</keyword>
<evidence type="ECO:0000256" key="8">
    <source>
        <dbReference type="ARBA" id="ARBA00034739"/>
    </source>
</evidence>
<evidence type="ECO:0000256" key="2">
    <source>
        <dbReference type="ARBA" id="ARBA00004651"/>
    </source>
</evidence>
<dbReference type="GO" id="GO:0005886">
    <property type="term" value="C:plasma membrane"/>
    <property type="evidence" value="ECO:0007669"/>
    <property type="project" value="UniProtKB-SubCell"/>
</dbReference>
<evidence type="ECO:0000313" key="11">
    <source>
        <dbReference type="EMBL" id="MPC16915.1"/>
    </source>
</evidence>